<proteinExistence type="predicted"/>
<evidence type="ECO:0000256" key="5">
    <source>
        <dbReference type="ARBA" id="ARBA00023136"/>
    </source>
</evidence>
<organism evidence="9 10">
    <name type="scientific">Candidatus Veblenbacteria bacterium RIFOXYB1_FULL_43_13</name>
    <dbReference type="NCBI Taxonomy" id="1802426"/>
    <lineage>
        <taxon>Bacteria</taxon>
        <taxon>Candidatus Vebleniibacteriota</taxon>
    </lineage>
</organism>
<keyword evidence="4 6" id="KW-1133">Transmembrane helix</keyword>
<dbReference type="InterPro" id="IPR004477">
    <property type="entry name" value="ComEC_N"/>
</dbReference>
<feature type="transmembrane region" description="Helical" evidence="6">
    <location>
        <begin position="263"/>
        <end position="283"/>
    </location>
</feature>
<feature type="transmembrane region" description="Helical" evidence="6">
    <location>
        <begin position="392"/>
        <end position="411"/>
    </location>
</feature>
<reference evidence="9 10" key="1">
    <citation type="journal article" date="2016" name="Nat. Commun.">
        <title>Thousands of microbial genomes shed light on interconnected biogeochemical processes in an aquifer system.</title>
        <authorList>
            <person name="Anantharaman K."/>
            <person name="Brown C.T."/>
            <person name="Hug L.A."/>
            <person name="Sharon I."/>
            <person name="Castelle C.J."/>
            <person name="Probst A.J."/>
            <person name="Thomas B.C."/>
            <person name="Singh A."/>
            <person name="Wilkins M.J."/>
            <person name="Karaoz U."/>
            <person name="Brodie E.L."/>
            <person name="Williams K.H."/>
            <person name="Hubbard S.S."/>
            <person name="Banfield J.F."/>
        </authorList>
    </citation>
    <scope>NUCLEOTIDE SEQUENCE [LARGE SCALE GENOMIC DNA]</scope>
</reference>
<feature type="transmembrane region" description="Helical" evidence="6">
    <location>
        <begin position="37"/>
        <end position="55"/>
    </location>
</feature>
<gene>
    <name evidence="9" type="ORF">A2388_02235</name>
</gene>
<dbReference type="Proteomes" id="UP000177575">
    <property type="component" value="Unassembled WGS sequence"/>
</dbReference>
<protein>
    <submittedName>
        <fullName evidence="9">Uncharacterized protein</fullName>
    </submittedName>
</protein>
<feature type="transmembrane region" description="Helical" evidence="6">
    <location>
        <begin position="452"/>
        <end position="470"/>
    </location>
</feature>
<feature type="domain" description="DUF4131" evidence="8">
    <location>
        <begin position="36"/>
        <end position="149"/>
    </location>
</feature>
<feature type="transmembrane region" description="Helical" evidence="6">
    <location>
        <begin position="423"/>
        <end position="446"/>
    </location>
</feature>
<dbReference type="EMBL" id="MHTC01000053">
    <property type="protein sequence ID" value="OHA54305.1"/>
    <property type="molecule type" value="Genomic_DNA"/>
</dbReference>
<keyword evidence="2" id="KW-1003">Cell membrane</keyword>
<evidence type="ECO:0000256" key="1">
    <source>
        <dbReference type="ARBA" id="ARBA00004651"/>
    </source>
</evidence>
<dbReference type="AlphaFoldDB" id="A0A1G2Q158"/>
<dbReference type="PANTHER" id="PTHR30619:SF1">
    <property type="entry name" value="RECOMBINATION PROTEIN 2"/>
    <property type="match status" value="1"/>
</dbReference>
<dbReference type="InterPro" id="IPR025405">
    <property type="entry name" value="DUF4131"/>
</dbReference>
<evidence type="ECO:0000313" key="10">
    <source>
        <dbReference type="Proteomes" id="UP000177575"/>
    </source>
</evidence>
<dbReference type="NCBIfam" id="TIGR00360">
    <property type="entry name" value="ComEC_N-term"/>
    <property type="match status" value="1"/>
</dbReference>
<comment type="subcellular location">
    <subcellularLocation>
        <location evidence="1">Cell membrane</location>
        <topology evidence="1">Multi-pass membrane protein</topology>
    </subcellularLocation>
</comment>
<feature type="transmembrane region" description="Helical" evidence="6">
    <location>
        <begin position="304"/>
        <end position="322"/>
    </location>
</feature>
<keyword evidence="5 6" id="KW-0472">Membrane</keyword>
<dbReference type="Pfam" id="PF03772">
    <property type="entry name" value="Competence"/>
    <property type="match status" value="1"/>
</dbReference>
<evidence type="ECO:0000259" key="7">
    <source>
        <dbReference type="Pfam" id="PF03772"/>
    </source>
</evidence>
<keyword evidence="3 6" id="KW-0812">Transmembrane</keyword>
<evidence type="ECO:0000259" key="8">
    <source>
        <dbReference type="Pfam" id="PF13567"/>
    </source>
</evidence>
<feature type="transmembrane region" description="Helical" evidence="6">
    <location>
        <begin position="232"/>
        <end position="257"/>
    </location>
</feature>
<dbReference type="PANTHER" id="PTHR30619">
    <property type="entry name" value="DNA INTERNALIZATION/COMPETENCE PROTEIN COMEC/REC2"/>
    <property type="match status" value="1"/>
</dbReference>
<feature type="transmembrane region" description="Helical" evidence="6">
    <location>
        <begin position="328"/>
        <end position="345"/>
    </location>
</feature>
<evidence type="ECO:0000256" key="6">
    <source>
        <dbReference type="SAM" id="Phobius"/>
    </source>
</evidence>
<evidence type="ECO:0000256" key="2">
    <source>
        <dbReference type="ARBA" id="ARBA00022475"/>
    </source>
</evidence>
<evidence type="ECO:0000256" key="3">
    <source>
        <dbReference type="ARBA" id="ARBA00022692"/>
    </source>
</evidence>
<dbReference type="Pfam" id="PF13567">
    <property type="entry name" value="DUF4131"/>
    <property type="match status" value="1"/>
</dbReference>
<sequence>MEQAHLTFKTSLPPAIAWRALCFGLLVGFIIGYSLGLPLIIVLVSLVIVLVIFYLKISPQLITLFVIGCLVALWRGNGLMPAPSADYFLGEQTFIGQVTELPRLSERITRYVVAPTDNNQLDRVLITVPTWPEFNYGDQLQIKCELKEVIFKPYTNRGIWRECSFPEIFLIKKSEAGIRHWLYQARKFAGDKVRTLVAEPYATLATGMLWGDDSGLPAGLTENFRRTGVSHLLAVSGFNVMVLVQVLFWVLLSLGLWKQQASVLVLVLTALFVIFSGAEPSVVRAGAMGSVLLLGQLLSRKPDNINVLSGTAAVMLLITPNLIAELGWQLSFAAMVGLTYISPLLRAKLTALPEFLSIRQSGAETLAATLVTTPIILVRLGTISVITPLANLLVAPVVVLVYWFGLGLLLISPLGNLFTTPASWLLTAVLFYMTTIIDWLAGLPWATIQASWLSWLGVIVFYLLVGWWLVGSGKILRAKSKNL</sequence>
<dbReference type="InterPro" id="IPR052159">
    <property type="entry name" value="Competence_DNA_uptake"/>
</dbReference>
<comment type="caution">
    <text evidence="9">The sequence shown here is derived from an EMBL/GenBank/DDBJ whole genome shotgun (WGS) entry which is preliminary data.</text>
</comment>
<dbReference type="GO" id="GO:0005886">
    <property type="term" value="C:plasma membrane"/>
    <property type="evidence" value="ECO:0007669"/>
    <property type="project" value="UniProtKB-SubCell"/>
</dbReference>
<name>A0A1G2Q158_9BACT</name>
<evidence type="ECO:0000256" key="4">
    <source>
        <dbReference type="ARBA" id="ARBA00022989"/>
    </source>
</evidence>
<feature type="transmembrane region" description="Helical" evidence="6">
    <location>
        <begin position="366"/>
        <end position="386"/>
    </location>
</feature>
<accession>A0A1G2Q158</accession>
<feature type="domain" description="ComEC/Rec2-related protein" evidence="7">
    <location>
        <begin position="208"/>
        <end position="470"/>
    </location>
</feature>
<evidence type="ECO:0000313" key="9">
    <source>
        <dbReference type="EMBL" id="OHA54305.1"/>
    </source>
</evidence>